<organism evidence="2 3">
    <name type="scientific">Candidatus Ligilactobacillus excrementigallinarum</name>
    <dbReference type="NCBI Taxonomy" id="2838641"/>
    <lineage>
        <taxon>Bacteria</taxon>
        <taxon>Bacillati</taxon>
        <taxon>Bacillota</taxon>
        <taxon>Bacilli</taxon>
        <taxon>Lactobacillales</taxon>
        <taxon>Lactobacillaceae</taxon>
        <taxon>Ligilactobacillus</taxon>
    </lineage>
</organism>
<name>A0A9D1UXV7_9LACO</name>
<evidence type="ECO:0000313" key="2">
    <source>
        <dbReference type="EMBL" id="HIX02343.1"/>
    </source>
</evidence>
<comment type="caution">
    <text evidence="2">The sequence shown here is derived from an EMBL/GenBank/DDBJ whole genome shotgun (WGS) entry which is preliminary data.</text>
</comment>
<reference evidence="2" key="1">
    <citation type="journal article" date="2021" name="PeerJ">
        <title>Extensive microbial diversity within the chicken gut microbiome revealed by metagenomics and culture.</title>
        <authorList>
            <person name="Gilroy R."/>
            <person name="Ravi A."/>
            <person name="Getino M."/>
            <person name="Pursley I."/>
            <person name="Horton D.L."/>
            <person name="Alikhan N.F."/>
            <person name="Baker D."/>
            <person name="Gharbi K."/>
            <person name="Hall N."/>
            <person name="Watson M."/>
            <person name="Adriaenssens E.M."/>
            <person name="Foster-Nyarko E."/>
            <person name="Jarju S."/>
            <person name="Secka A."/>
            <person name="Antonio M."/>
            <person name="Oren A."/>
            <person name="Chaudhuri R.R."/>
            <person name="La Ragione R."/>
            <person name="Hildebrand F."/>
            <person name="Pallen M.J."/>
        </authorList>
    </citation>
    <scope>NUCLEOTIDE SEQUENCE</scope>
    <source>
        <strain evidence="2">6627</strain>
    </source>
</reference>
<dbReference type="EMBL" id="DXFP01000058">
    <property type="protein sequence ID" value="HIX02343.1"/>
    <property type="molecule type" value="Genomic_DNA"/>
</dbReference>
<evidence type="ECO:0000256" key="1">
    <source>
        <dbReference type="SAM" id="Phobius"/>
    </source>
</evidence>
<keyword evidence="1" id="KW-0812">Transmembrane</keyword>
<accession>A0A9D1UXV7</accession>
<dbReference type="Proteomes" id="UP000823963">
    <property type="component" value="Unassembled WGS sequence"/>
</dbReference>
<keyword evidence="1" id="KW-0472">Membrane</keyword>
<protein>
    <submittedName>
        <fullName evidence="2">YpmS family protein</fullName>
    </submittedName>
</protein>
<keyword evidence="1" id="KW-1133">Transmembrane helix</keyword>
<proteinExistence type="predicted"/>
<dbReference type="Pfam" id="PF09911">
    <property type="entry name" value="DUF2140"/>
    <property type="match status" value="1"/>
</dbReference>
<dbReference type="AlphaFoldDB" id="A0A9D1UXV7"/>
<sequence length="201" mass="22854">MKKQKHFNIWKWAFIGLLIIILSFVVFISLKITVPSVSQSSSPAIEVEETSKSYSVVELSMNKENFSDTINYLLQKNNKDSQISYRFILKKNAILMATTNVLGKKVTFSVNAKPEFKNGNIVLDVKSINAGSLNTPSKFILKYIQNNYDLKGIIQINAKQNKITICLDRLTGKNAIQLRAEKLNLKQNEIQFKVLIPKEVK</sequence>
<evidence type="ECO:0000313" key="3">
    <source>
        <dbReference type="Proteomes" id="UP000823963"/>
    </source>
</evidence>
<dbReference type="InterPro" id="IPR018672">
    <property type="entry name" value="DUF2140"/>
</dbReference>
<reference evidence="2" key="2">
    <citation type="submission" date="2021-04" db="EMBL/GenBank/DDBJ databases">
        <authorList>
            <person name="Gilroy R."/>
        </authorList>
    </citation>
    <scope>NUCLEOTIDE SEQUENCE</scope>
    <source>
        <strain evidence="2">6627</strain>
    </source>
</reference>
<feature type="transmembrane region" description="Helical" evidence="1">
    <location>
        <begin position="12"/>
        <end position="30"/>
    </location>
</feature>
<gene>
    <name evidence="2" type="ORF">H9861_06270</name>
</gene>